<feature type="signal peptide" evidence="4">
    <location>
        <begin position="1"/>
        <end position="22"/>
    </location>
</feature>
<evidence type="ECO:0000256" key="1">
    <source>
        <dbReference type="ARBA" id="ARBA00022723"/>
    </source>
</evidence>
<dbReference type="PRINTS" id="PR00092">
    <property type="entry name" value="TYROSINASE"/>
</dbReference>
<gene>
    <name evidence="6" type="ORF">QBC34DRAFT_462321</name>
</gene>
<keyword evidence="7" id="KW-1185">Reference proteome</keyword>
<protein>
    <submittedName>
        <fullName evidence="6">Tyrosinase</fullName>
    </submittedName>
</protein>
<dbReference type="Gene3D" id="1.10.1280.10">
    <property type="entry name" value="Di-copper center containing domain from catechol oxidase"/>
    <property type="match status" value="1"/>
</dbReference>
<evidence type="ECO:0000259" key="5">
    <source>
        <dbReference type="PROSITE" id="PS00498"/>
    </source>
</evidence>
<comment type="caution">
    <text evidence="6">The sequence shown here is derived from an EMBL/GenBank/DDBJ whole genome shotgun (WGS) entry which is preliminary data.</text>
</comment>
<evidence type="ECO:0000256" key="3">
    <source>
        <dbReference type="SAM" id="MobiDB-lite"/>
    </source>
</evidence>
<evidence type="ECO:0000256" key="4">
    <source>
        <dbReference type="SAM" id="SignalP"/>
    </source>
</evidence>
<dbReference type="PANTHER" id="PTHR11474">
    <property type="entry name" value="TYROSINASE FAMILY MEMBER"/>
    <property type="match status" value="1"/>
</dbReference>
<name>A0AAV9GMT2_9PEZI</name>
<evidence type="ECO:0000313" key="6">
    <source>
        <dbReference type="EMBL" id="KAK4449785.1"/>
    </source>
</evidence>
<evidence type="ECO:0000256" key="2">
    <source>
        <dbReference type="ARBA" id="ARBA00023008"/>
    </source>
</evidence>
<feature type="compositionally biased region" description="Pro residues" evidence="3">
    <location>
        <begin position="33"/>
        <end position="43"/>
    </location>
</feature>
<dbReference type="GO" id="GO:0016491">
    <property type="term" value="F:oxidoreductase activity"/>
    <property type="evidence" value="ECO:0007669"/>
    <property type="project" value="InterPro"/>
</dbReference>
<dbReference type="Pfam" id="PF00264">
    <property type="entry name" value="Tyrosinase"/>
    <property type="match status" value="1"/>
</dbReference>
<organism evidence="6 7">
    <name type="scientific">Podospora aff. communis PSN243</name>
    <dbReference type="NCBI Taxonomy" id="3040156"/>
    <lineage>
        <taxon>Eukaryota</taxon>
        <taxon>Fungi</taxon>
        <taxon>Dikarya</taxon>
        <taxon>Ascomycota</taxon>
        <taxon>Pezizomycotina</taxon>
        <taxon>Sordariomycetes</taxon>
        <taxon>Sordariomycetidae</taxon>
        <taxon>Sordariales</taxon>
        <taxon>Podosporaceae</taxon>
        <taxon>Podospora</taxon>
    </lineage>
</organism>
<proteinExistence type="predicted"/>
<accession>A0AAV9GMT2</accession>
<keyword evidence="1" id="KW-0479">Metal-binding</keyword>
<evidence type="ECO:0000313" key="7">
    <source>
        <dbReference type="Proteomes" id="UP001321760"/>
    </source>
</evidence>
<keyword evidence="4" id="KW-0732">Signal</keyword>
<feature type="domain" description="Tyrosinase copper-binding" evidence="5">
    <location>
        <begin position="252"/>
        <end position="263"/>
    </location>
</feature>
<reference evidence="6" key="2">
    <citation type="submission" date="2023-05" db="EMBL/GenBank/DDBJ databases">
        <authorList>
            <consortium name="Lawrence Berkeley National Laboratory"/>
            <person name="Steindorff A."/>
            <person name="Hensen N."/>
            <person name="Bonometti L."/>
            <person name="Westerberg I."/>
            <person name="Brannstrom I.O."/>
            <person name="Guillou S."/>
            <person name="Cros-Aarteil S."/>
            <person name="Calhoun S."/>
            <person name="Haridas S."/>
            <person name="Kuo A."/>
            <person name="Mondo S."/>
            <person name="Pangilinan J."/>
            <person name="Riley R."/>
            <person name="Labutti K."/>
            <person name="Andreopoulos B."/>
            <person name="Lipzen A."/>
            <person name="Chen C."/>
            <person name="Yanf M."/>
            <person name="Daum C."/>
            <person name="Ng V."/>
            <person name="Clum A."/>
            <person name="Ohm R."/>
            <person name="Martin F."/>
            <person name="Silar P."/>
            <person name="Natvig D."/>
            <person name="Lalanne C."/>
            <person name="Gautier V."/>
            <person name="Ament-Velasquez S.L."/>
            <person name="Kruys A."/>
            <person name="Hutchinson M.I."/>
            <person name="Powell A.J."/>
            <person name="Barry K."/>
            <person name="Miller A.N."/>
            <person name="Grigoriev I.V."/>
            <person name="Debuchy R."/>
            <person name="Gladieux P."/>
            <person name="Thoren M.H."/>
            <person name="Johannesson H."/>
        </authorList>
    </citation>
    <scope>NUCLEOTIDE SEQUENCE</scope>
    <source>
        <strain evidence="6">PSN243</strain>
    </source>
</reference>
<dbReference type="PANTHER" id="PTHR11474:SF126">
    <property type="entry name" value="TYROSINASE-LIKE PROTEIN TYR-1-RELATED"/>
    <property type="match status" value="1"/>
</dbReference>
<reference evidence="6" key="1">
    <citation type="journal article" date="2023" name="Mol. Phylogenet. Evol.">
        <title>Genome-scale phylogeny and comparative genomics of the fungal order Sordariales.</title>
        <authorList>
            <person name="Hensen N."/>
            <person name="Bonometti L."/>
            <person name="Westerberg I."/>
            <person name="Brannstrom I.O."/>
            <person name="Guillou S."/>
            <person name="Cros-Aarteil S."/>
            <person name="Calhoun S."/>
            <person name="Haridas S."/>
            <person name="Kuo A."/>
            <person name="Mondo S."/>
            <person name="Pangilinan J."/>
            <person name="Riley R."/>
            <person name="LaButti K."/>
            <person name="Andreopoulos B."/>
            <person name="Lipzen A."/>
            <person name="Chen C."/>
            <person name="Yan M."/>
            <person name="Daum C."/>
            <person name="Ng V."/>
            <person name="Clum A."/>
            <person name="Steindorff A."/>
            <person name="Ohm R.A."/>
            <person name="Martin F."/>
            <person name="Silar P."/>
            <person name="Natvig D.O."/>
            <person name="Lalanne C."/>
            <person name="Gautier V."/>
            <person name="Ament-Velasquez S.L."/>
            <person name="Kruys A."/>
            <person name="Hutchinson M.I."/>
            <person name="Powell A.J."/>
            <person name="Barry K."/>
            <person name="Miller A.N."/>
            <person name="Grigoriev I.V."/>
            <person name="Debuchy R."/>
            <person name="Gladieux P."/>
            <person name="Hiltunen Thoren M."/>
            <person name="Johannesson H."/>
        </authorList>
    </citation>
    <scope>NUCLEOTIDE SEQUENCE</scope>
    <source>
        <strain evidence="6">PSN243</strain>
    </source>
</reference>
<sequence>MHFNSAVISLVALSASALSVSARSVHMNSRSPAPAPVPEPAPAPCSKKSKLKRKAWHKLTGKEKKAYIDADLCLMGKPATLGLPAAANRWEELQAIHQIPASITHGVGAFLPYHRLHMHAHERAMREECGYKGAQPYWDEPLDAGSFSTSVVLDPITGFGGDGSGPNNCITNGPFVNFQNNLGPGYWTNTTHCINRLVNDTVSLMSGQAYVDECLAKPTYLDFWPCLETAPHIGGHGGVGGLMLDPIASPGDPIFYLHHTWLDKIWWEWQAADLPARLSDISGPNTAPPGGSFPPPDPNALPLFFPPLEAFPPFPSLIPPPGSPLPVGDPGNQTTLTHVLDMLGVIPSQIIADVMDIGGDLLCYEYV</sequence>
<dbReference type="InterPro" id="IPR008922">
    <property type="entry name" value="Di-copper_centre_dom_sf"/>
</dbReference>
<dbReference type="AlphaFoldDB" id="A0AAV9GMT2"/>
<dbReference type="GO" id="GO:0046872">
    <property type="term" value="F:metal ion binding"/>
    <property type="evidence" value="ECO:0007669"/>
    <property type="project" value="UniProtKB-KW"/>
</dbReference>
<dbReference type="InterPro" id="IPR050316">
    <property type="entry name" value="Tyrosinase/Hemocyanin"/>
</dbReference>
<dbReference type="SUPFAM" id="SSF48056">
    <property type="entry name" value="Di-copper centre-containing domain"/>
    <property type="match status" value="1"/>
</dbReference>
<dbReference type="Proteomes" id="UP001321760">
    <property type="component" value="Unassembled WGS sequence"/>
</dbReference>
<dbReference type="PROSITE" id="PS00498">
    <property type="entry name" value="TYROSINASE_2"/>
    <property type="match status" value="1"/>
</dbReference>
<dbReference type="InterPro" id="IPR002227">
    <property type="entry name" value="Tyrosinase_Cu-bd"/>
</dbReference>
<dbReference type="EMBL" id="MU865935">
    <property type="protein sequence ID" value="KAK4449785.1"/>
    <property type="molecule type" value="Genomic_DNA"/>
</dbReference>
<feature type="chain" id="PRO_5043687245" evidence="4">
    <location>
        <begin position="23"/>
        <end position="367"/>
    </location>
</feature>
<feature type="region of interest" description="Disordered" evidence="3">
    <location>
        <begin position="27"/>
        <end position="54"/>
    </location>
</feature>
<keyword evidence="2" id="KW-0186">Copper</keyword>